<accession>A0ABQ2DA04</accession>
<feature type="transmembrane region" description="Helical" evidence="8">
    <location>
        <begin position="36"/>
        <end position="57"/>
    </location>
</feature>
<dbReference type="Pfam" id="PF01032">
    <property type="entry name" value="FecCD"/>
    <property type="match status" value="1"/>
</dbReference>
<feature type="transmembrane region" description="Helical" evidence="8">
    <location>
        <begin position="213"/>
        <end position="231"/>
    </location>
</feature>
<reference evidence="10" key="1">
    <citation type="journal article" date="2019" name="Int. J. Syst. Evol. Microbiol.">
        <title>The Global Catalogue of Microorganisms (GCM) 10K type strain sequencing project: providing services to taxonomists for standard genome sequencing and annotation.</title>
        <authorList>
            <consortium name="The Broad Institute Genomics Platform"/>
            <consortium name="The Broad Institute Genome Sequencing Center for Infectious Disease"/>
            <person name="Wu L."/>
            <person name="Ma J."/>
        </authorList>
    </citation>
    <scope>NUCLEOTIDE SEQUENCE [LARGE SCALE GENOMIC DNA]</scope>
    <source>
        <strain evidence="10">CGMCC 1.3685</strain>
    </source>
</reference>
<evidence type="ECO:0000256" key="1">
    <source>
        <dbReference type="ARBA" id="ARBA00004651"/>
    </source>
</evidence>
<dbReference type="Proteomes" id="UP000606115">
    <property type="component" value="Unassembled WGS sequence"/>
</dbReference>
<keyword evidence="10" id="KW-1185">Reference proteome</keyword>
<proteinExistence type="inferred from homology"/>
<feature type="transmembrane region" description="Helical" evidence="8">
    <location>
        <begin position="301"/>
        <end position="320"/>
    </location>
</feature>
<dbReference type="PANTHER" id="PTHR30472">
    <property type="entry name" value="FERRIC ENTEROBACTIN TRANSPORT SYSTEM PERMEASE PROTEIN"/>
    <property type="match status" value="1"/>
</dbReference>
<keyword evidence="3" id="KW-0813">Transport</keyword>
<evidence type="ECO:0000256" key="3">
    <source>
        <dbReference type="ARBA" id="ARBA00022448"/>
    </source>
</evidence>
<dbReference type="InterPro" id="IPR037294">
    <property type="entry name" value="ABC_BtuC-like"/>
</dbReference>
<keyword evidence="4" id="KW-1003">Cell membrane</keyword>
<organism evidence="9 10">
    <name type="scientific">Glutamicibacter ardleyensis</name>
    <dbReference type="NCBI Taxonomy" id="225894"/>
    <lineage>
        <taxon>Bacteria</taxon>
        <taxon>Bacillati</taxon>
        <taxon>Actinomycetota</taxon>
        <taxon>Actinomycetes</taxon>
        <taxon>Micrococcales</taxon>
        <taxon>Micrococcaceae</taxon>
        <taxon>Glutamicibacter</taxon>
    </lineage>
</organism>
<comment type="similarity">
    <text evidence="2">Belongs to the binding-protein-dependent transport system permease family. FecCD subfamily.</text>
</comment>
<protein>
    <submittedName>
        <fullName evidence="9">Enterochelin ABC transporter permease</fullName>
    </submittedName>
</protein>
<keyword evidence="5 8" id="KW-0812">Transmembrane</keyword>
<feature type="transmembrane region" description="Helical" evidence="8">
    <location>
        <begin position="262"/>
        <end position="289"/>
    </location>
</feature>
<gene>
    <name evidence="9" type="ORF">GCM10007173_06720</name>
</gene>
<evidence type="ECO:0000256" key="7">
    <source>
        <dbReference type="ARBA" id="ARBA00023136"/>
    </source>
</evidence>
<dbReference type="EMBL" id="BMKX01000001">
    <property type="protein sequence ID" value="GGJ50856.1"/>
    <property type="molecule type" value="Genomic_DNA"/>
</dbReference>
<dbReference type="SUPFAM" id="SSF81345">
    <property type="entry name" value="ABC transporter involved in vitamin B12 uptake, BtuC"/>
    <property type="match status" value="1"/>
</dbReference>
<dbReference type="Gene3D" id="1.10.3470.10">
    <property type="entry name" value="ABC transporter involved in vitamin B12 uptake, BtuC"/>
    <property type="match status" value="1"/>
</dbReference>
<comment type="caution">
    <text evidence="9">The sequence shown here is derived from an EMBL/GenBank/DDBJ whole genome shotgun (WGS) entry which is preliminary data.</text>
</comment>
<evidence type="ECO:0000313" key="10">
    <source>
        <dbReference type="Proteomes" id="UP000606115"/>
    </source>
</evidence>
<evidence type="ECO:0000313" key="9">
    <source>
        <dbReference type="EMBL" id="GGJ50856.1"/>
    </source>
</evidence>
<comment type="subcellular location">
    <subcellularLocation>
        <location evidence="1">Cell membrane</location>
        <topology evidence="1">Multi-pass membrane protein</topology>
    </subcellularLocation>
</comment>
<feature type="transmembrane region" description="Helical" evidence="8">
    <location>
        <begin position="141"/>
        <end position="160"/>
    </location>
</feature>
<sequence length="353" mass="38437">MANLMAPPRTTPKLPGKSLFNRASGALPTKKTRTRYWVVFSLMLALALSFSFGLLAWDNPMPVGSDGFWLIAQMRGSSILTMAIVAFCQAVATVSFQTVTNNRIITPSIMGFESLYIAVQTASVFFMGAAGVVALQGIWQFTLQVAIMVVLACLLYGWLLSGKLGNIQIMLLVGIILGAGLGSISTFMQRMLSPSEFDILTAKLFGSMNNADMSYMPVAIPLILIAGFFLISNSRKMNIVALGRDTTMNLGINHRTEVMRTLFFVSILMAVSTALVGPMTFLGFLVATLAYQLADTYDHRFVFPIAFLTGFVVLSGAYFVMKNIFYAQGAVSIIIEAVGGITFLIFILRKGRL</sequence>
<evidence type="ECO:0000256" key="8">
    <source>
        <dbReference type="SAM" id="Phobius"/>
    </source>
</evidence>
<feature type="transmembrane region" description="Helical" evidence="8">
    <location>
        <begin position="167"/>
        <end position="188"/>
    </location>
</feature>
<feature type="transmembrane region" description="Helical" evidence="8">
    <location>
        <begin position="77"/>
        <end position="94"/>
    </location>
</feature>
<keyword evidence="7 8" id="KW-0472">Membrane</keyword>
<evidence type="ECO:0000256" key="2">
    <source>
        <dbReference type="ARBA" id="ARBA00007935"/>
    </source>
</evidence>
<dbReference type="PANTHER" id="PTHR30472:SF19">
    <property type="entry name" value="PETROBACTIN IMPORT SYSTEM PERMEASE PROTEIN YCLO"/>
    <property type="match status" value="1"/>
</dbReference>
<keyword evidence="6 8" id="KW-1133">Transmembrane helix</keyword>
<name>A0ABQ2DA04_9MICC</name>
<evidence type="ECO:0000256" key="5">
    <source>
        <dbReference type="ARBA" id="ARBA00022692"/>
    </source>
</evidence>
<dbReference type="InterPro" id="IPR000522">
    <property type="entry name" value="ABC_transptr_permease_BtuC"/>
</dbReference>
<feature type="transmembrane region" description="Helical" evidence="8">
    <location>
        <begin position="115"/>
        <end position="135"/>
    </location>
</feature>
<feature type="transmembrane region" description="Helical" evidence="8">
    <location>
        <begin position="327"/>
        <end position="348"/>
    </location>
</feature>
<dbReference type="CDD" id="cd06550">
    <property type="entry name" value="TM_ABC_iron-siderophores_like"/>
    <property type="match status" value="1"/>
</dbReference>
<evidence type="ECO:0000256" key="4">
    <source>
        <dbReference type="ARBA" id="ARBA00022475"/>
    </source>
</evidence>
<evidence type="ECO:0000256" key="6">
    <source>
        <dbReference type="ARBA" id="ARBA00022989"/>
    </source>
</evidence>